<dbReference type="GO" id="GO:0061630">
    <property type="term" value="F:ubiquitin protein ligase activity"/>
    <property type="evidence" value="ECO:0007669"/>
    <property type="project" value="InterPro"/>
</dbReference>
<feature type="compositionally biased region" description="Polar residues" evidence="1">
    <location>
        <begin position="354"/>
        <end position="364"/>
    </location>
</feature>
<protein>
    <recommendedName>
        <fullName evidence="2">ZNF598/HEL2 PAH domain-containing protein</fullName>
    </recommendedName>
</protein>
<name>A0A024UL28_9STRA</name>
<dbReference type="PANTHER" id="PTHR22938:SF0">
    <property type="entry name" value="E3 UBIQUITIN-PROTEIN LIGASE ZNF598"/>
    <property type="match status" value="1"/>
</dbReference>
<accession>A0A024UL28</accession>
<feature type="region of interest" description="Disordered" evidence="1">
    <location>
        <begin position="343"/>
        <end position="364"/>
    </location>
</feature>
<dbReference type="GeneID" id="20080055"/>
<organism evidence="3">
    <name type="scientific">Aphanomyces invadans</name>
    <dbReference type="NCBI Taxonomy" id="157072"/>
    <lineage>
        <taxon>Eukaryota</taxon>
        <taxon>Sar</taxon>
        <taxon>Stramenopiles</taxon>
        <taxon>Oomycota</taxon>
        <taxon>Saprolegniomycetes</taxon>
        <taxon>Saprolegniales</taxon>
        <taxon>Verrucalvaceae</taxon>
        <taxon>Aphanomyces</taxon>
    </lineage>
</organism>
<dbReference type="GO" id="GO:0016567">
    <property type="term" value="P:protein ubiquitination"/>
    <property type="evidence" value="ECO:0007669"/>
    <property type="project" value="TreeGrafter"/>
</dbReference>
<dbReference type="GO" id="GO:0043022">
    <property type="term" value="F:ribosome binding"/>
    <property type="evidence" value="ECO:0007669"/>
    <property type="project" value="TreeGrafter"/>
</dbReference>
<gene>
    <name evidence="3" type="ORF">H310_03005</name>
</gene>
<evidence type="ECO:0000259" key="2">
    <source>
        <dbReference type="Pfam" id="PF23202"/>
    </source>
</evidence>
<dbReference type="eggNOG" id="ENOG502RQ61">
    <property type="taxonomic scope" value="Eukaryota"/>
</dbReference>
<feature type="region of interest" description="Disordered" evidence="1">
    <location>
        <begin position="449"/>
        <end position="471"/>
    </location>
</feature>
<dbReference type="RefSeq" id="XP_008864955.1">
    <property type="nucleotide sequence ID" value="XM_008866733.1"/>
</dbReference>
<feature type="domain" description="ZNF598/HEL2 PAH" evidence="2">
    <location>
        <begin position="371"/>
        <end position="444"/>
    </location>
</feature>
<feature type="compositionally biased region" description="Basic and acidic residues" evidence="1">
    <location>
        <begin position="461"/>
        <end position="471"/>
    </location>
</feature>
<dbReference type="Pfam" id="PF23202">
    <property type="entry name" value="PAH_ZNF598"/>
    <property type="match status" value="1"/>
</dbReference>
<dbReference type="GO" id="GO:0072344">
    <property type="term" value="P:rescue of stalled ribosome"/>
    <property type="evidence" value="ECO:0007669"/>
    <property type="project" value="InterPro"/>
</dbReference>
<dbReference type="SUPFAM" id="SSF64268">
    <property type="entry name" value="PX domain"/>
    <property type="match status" value="1"/>
</dbReference>
<dbReference type="OrthoDB" id="66427at2759"/>
<dbReference type="EMBL" id="KI913955">
    <property type="protein sequence ID" value="ETW06880.1"/>
    <property type="molecule type" value="Genomic_DNA"/>
</dbReference>
<evidence type="ECO:0000256" key="1">
    <source>
        <dbReference type="SAM" id="MobiDB-lite"/>
    </source>
</evidence>
<dbReference type="GO" id="GO:0035091">
    <property type="term" value="F:phosphatidylinositol binding"/>
    <property type="evidence" value="ECO:0007669"/>
    <property type="project" value="InterPro"/>
</dbReference>
<dbReference type="Gene3D" id="3.30.1520.10">
    <property type="entry name" value="Phox-like domain"/>
    <property type="match status" value="1"/>
</dbReference>
<feature type="region of interest" description="Disordered" evidence="1">
    <location>
        <begin position="173"/>
        <end position="205"/>
    </location>
</feature>
<dbReference type="InterPro" id="IPR057634">
    <property type="entry name" value="PAH_ZNF598/HEL2"/>
</dbReference>
<dbReference type="InterPro" id="IPR044288">
    <property type="entry name" value="ZNF598/HEL2"/>
</dbReference>
<reference evidence="3" key="1">
    <citation type="submission" date="2013-12" db="EMBL/GenBank/DDBJ databases">
        <title>The Genome Sequence of Aphanomyces invadans NJM9701.</title>
        <authorList>
            <consortium name="The Broad Institute Genomics Platform"/>
            <person name="Russ C."/>
            <person name="Tyler B."/>
            <person name="van West P."/>
            <person name="Dieguez-Uribeondo J."/>
            <person name="Young S.K."/>
            <person name="Zeng Q."/>
            <person name="Gargeya S."/>
            <person name="Fitzgerald M."/>
            <person name="Abouelleil A."/>
            <person name="Alvarado L."/>
            <person name="Chapman S.B."/>
            <person name="Gainer-Dewar J."/>
            <person name="Goldberg J."/>
            <person name="Griggs A."/>
            <person name="Gujja S."/>
            <person name="Hansen M."/>
            <person name="Howarth C."/>
            <person name="Imamovic A."/>
            <person name="Ireland A."/>
            <person name="Larimer J."/>
            <person name="McCowan C."/>
            <person name="Murphy C."/>
            <person name="Pearson M."/>
            <person name="Poon T.W."/>
            <person name="Priest M."/>
            <person name="Roberts A."/>
            <person name="Saif S."/>
            <person name="Shea T."/>
            <person name="Sykes S."/>
            <person name="Wortman J."/>
            <person name="Nusbaum C."/>
            <person name="Birren B."/>
        </authorList>
    </citation>
    <scope>NUCLEOTIDE SEQUENCE [LARGE SCALE GENOMIC DNA]</scope>
    <source>
        <strain evidence="3">NJM9701</strain>
    </source>
</reference>
<dbReference type="AlphaFoldDB" id="A0A024UL28"/>
<proteinExistence type="predicted"/>
<sequence>MTRVPQVEMILRLDIGVNSFRFIGKTPEFQLGCVAHCATTRSTTVLEQIEWVVYKSFEECQVFDARMRTGPLSACMTLIPFVPLYKTKTFFGQSMKPAFLATRQRDLQEYFARITGIPGVTHFQTPEGSTSLAEFVLVHAHVSFDRPVLGDPSSSLVTRRHASLSNAALPSLLVTPVDDPPRMEVGTPRTSDESSASSSDDELHLTEAQQEELQELIFQRITDHAGADSVKAFQKRARRFGKAAVEDTPSSGVDFYTFMVDQFGIEFCQWLVPSLAALLPDKQKRHALMKAMTQFAVRAQPQTLPELAMLPPTHTTWTGTTSIPAVGGHVEGEAPLQRLSGRVRPASEAAIPSSRGTRTPSRCRPQSLNAKQVLAKVRDLVDGDEARVEEFRHMTKELRAYRTSPAQYAQFVVHSFGADVSKDVLMSVAEAMGDNQIQEDLQAAATAASEPRPSLGASFQHKRELSRRKSFERSQSYSRRSLFITSFGTFEDAHDVLEEHEVEKQAPQRVLGDEEDARDAPKDNKILSRLRHQGAVNLMSFKT</sequence>
<evidence type="ECO:0000313" key="3">
    <source>
        <dbReference type="EMBL" id="ETW06880.1"/>
    </source>
</evidence>
<feature type="region of interest" description="Disordered" evidence="1">
    <location>
        <begin position="500"/>
        <end position="522"/>
    </location>
</feature>
<dbReference type="PANTHER" id="PTHR22938">
    <property type="entry name" value="ZINC FINGER PROTEIN 598"/>
    <property type="match status" value="1"/>
</dbReference>
<dbReference type="InterPro" id="IPR036871">
    <property type="entry name" value="PX_dom_sf"/>
</dbReference>
<dbReference type="VEuPathDB" id="FungiDB:H310_03005"/>